<proteinExistence type="predicted"/>
<reference evidence="1" key="1">
    <citation type="journal article" date="2020" name="Stud. Mycol.">
        <title>101 Dothideomycetes genomes: a test case for predicting lifestyles and emergence of pathogens.</title>
        <authorList>
            <person name="Haridas S."/>
            <person name="Albert R."/>
            <person name="Binder M."/>
            <person name="Bloem J."/>
            <person name="Labutti K."/>
            <person name="Salamov A."/>
            <person name="Andreopoulos B."/>
            <person name="Baker S."/>
            <person name="Barry K."/>
            <person name="Bills G."/>
            <person name="Bluhm B."/>
            <person name="Cannon C."/>
            <person name="Castanera R."/>
            <person name="Culley D."/>
            <person name="Daum C."/>
            <person name="Ezra D."/>
            <person name="Gonzalez J."/>
            <person name="Henrissat B."/>
            <person name="Kuo A."/>
            <person name="Liang C."/>
            <person name="Lipzen A."/>
            <person name="Lutzoni F."/>
            <person name="Magnuson J."/>
            <person name="Mondo S."/>
            <person name="Nolan M."/>
            <person name="Ohm R."/>
            <person name="Pangilinan J."/>
            <person name="Park H.-J."/>
            <person name="Ramirez L."/>
            <person name="Alfaro M."/>
            <person name="Sun H."/>
            <person name="Tritt A."/>
            <person name="Yoshinaga Y."/>
            <person name="Zwiers L.-H."/>
            <person name="Turgeon B."/>
            <person name="Goodwin S."/>
            <person name="Spatafora J."/>
            <person name="Crous P."/>
            <person name="Grigoriev I."/>
        </authorList>
    </citation>
    <scope>NUCLEOTIDE SEQUENCE</scope>
    <source>
        <strain evidence="1">CBS 109.77</strain>
    </source>
</reference>
<evidence type="ECO:0000313" key="1">
    <source>
        <dbReference type="EMBL" id="KAF2794377.1"/>
    </source>
</evidence>
<accession>A0A6A6XFA0</accession>
<sequence>MALSSSFIFLINQTTTHSNIKPFLHIHPYFTLLKLAQAHCLNRCSILIAQELSSGTYISHKTWHHNGRDHHIIFGRPTVHCLELLPLPPDEDRRYIVLEIHQSKFDLSHSPSFLCVGVLPSAGLTNLPRSSHRGYLRRSHYFRSHYLGSHYLGSVVENEEAMRYAWIDVVLVEKAEEQDWEIPGDGNGYMYDYSMKGVGGGGTGDCERAAGITDSVYDQLLAKFADLDINEEQAVGKSL</sequence>
<dbReference type="AlphaFoldDB" id="A0A6A6XFA0"/>
<dbReference type="EMBL" id="MU001893">
    <property type="protein sequence ID" value="KAF2794377.1"/>
    <property type="molecule type" value="Genomic_DNA"/>
</dbReference>
<protein>
    <submittedName>
        <fullName evidence="1">Uncharacterized protein</fullName>
    </submittedName>
</protein>
<organism evidence="1 2">
    <name type="scientific">Melanomma pulvis-pyrius CBS 109.77</name>
    <dbReference type="NCBI Taxonomy" id="1314802"/>
    <lineage>
        <taxon>Eukaryota</taxon>
        <taxon>Fungi</taxon>
        <taxon>Dikarya</taxon>
        <taxon>Ascomycota</taxon>
        <taxon>Pezizomycotina</taxon>
        <taxon>Dothideomycetes</taxon>
        <taxon>Pleosporomycetidae</taxon>
        <taxon>Pleosporales</taxon>
        <taxon>Melanommataceae</taxon>
        <taxon>Melanomma</taxon>
    </lineage>
</organism>
<dbReference type="Proteomes" id="UP000799757">
    <property type="component" value="Unassembled WGS sequence"/>
</dbReference>
<gene>
    <name evidence="1" type="ORF">K505DRAFT_336987</name>
</gene>
<keyword evidence="2" id="KW-1185">Reference proteome</keyword>
<name>A0A6A6XFA0_9PLEO</name>
<evidence type="ECO:0000313" key="2">
    <source>
        <dbReference type="Proteomes" id="UP000799757"/>
    </source>
</evidence>